<reference evidence="8" key="1">
    <citation type="journal article" date="2019" name="Int. J. Syst. Evol. Microbiol.">
        <title>The Global Catalogue of Microorganisms (GCM) 10K type strain sequencing project: providing services to taxonomists for standard genome sequencing and annotation.</title>
        <authorList>
            <consortium name="The Broad Institute Genomics Platform"/>
            <consortium name="The Broad Institute Genome Sequencing Center for Infectious Disease"/>
            <person name="Wu L."/>
            <person name="Ma J."/>
        </authorList>
    </citation>
    <scope>NUCLEOTIDE SEQUENCE [LARGE SCALE GENOMIC DNA]</scope>
    <source>
        <strain evidence="8">JCM 30742</strain>
    </source>
</reference>
<gene>
    <name evidence="7" type="ORF">GCM10023081_44940</name>
</gene>
<evidence type="ECO:0000313" key="8">
    <source>
        <dbReference type="Proteomes" id="UP001500752"/>
    </source>
</evidence>
<evidence type="ECO:0000256" key="5">
    <source>
        <dbReference type="SAM" id="Phobius"/>
    </source>
</evidence>
<evidence type="ECO:0000256" key="3">
    <source>
        <dbReference type="ARBA" id="ARBA00022989"/>
    </source>
</evidence>
<sequence length="142" mass="15447">MNGWEILLGLLAGLVGVYVILLLGLWVYARRHPETVGMKDALRLLPDLLRVLRRMAADRTVPAGVRVKLGLLLAYLLLPLDLVPDFLPVIGYADDVIIVALALRSALRSAGPEPLRRHWPGTPSGLAVIERLAGLKPSHPGD</sequence>
<evidence type="ECO:0000256" key="2">
    <source>
        <dbReference type="ARBA" id="ARBA00022692"/>
    </source>
</evidence>
<dbReference type="EMBL" id="BAABEO010000035">
    <property type="protein sequence ID" value="GAA3703593.1"/>
    <property type="molecule type" value="Genomic_DNA"/>
</dbReference>
<evidence type="ECO:0000256" key="4">
    <source>
        <dbReference type="ARBA" id="ARBA00023136"/>
    </source>
</evidence>
<comment type="caution">
    <text evidence="7">The sequence shown here is derived from an EMBL/GenBank/DDBJ whole genome shotgun (WGS) entry which is preliminary data.</text>
</comment>
<proteinExistence type="predicted"/>
<evidence type="ECO:0000313" key="7">
    <source>
        <dbReference type="EMBL" id="GAA3703593.1"/>
    </source>
</evidence>
<dbReference type="Proteomes" id="UP001500752">
    <property type="component" value="Unassembled WGS sequence"/>
</dbReference>
<name>A0ABP7DF61_9MICC</name>
<accession>A0ABP7DF61</accession>
<feature type="domain" description="DUF1232" evidence="6">
    <location>
        <begin position="66"/>
        <end position="101"/>
    </location>
</feature>
<dbReference type="Pfam" id="PF06803">
    <property type="entry name" value="DUF1232"/>
    <property type="match status" value="1"/>
</dbReference>
<dbReference type="InterPro" id="IPR010652">
    <property type="entry name" value="DUF1232"/>
</dbReference>
<keyword evidence="2 5" id="KW-0812">Transmembrane</keyword>
<comment type="subcellular location">
    <subcellularLocation>
        <location evidence="1">Endomembrane system</location>
        <topology evidence="1">Multi-pass membrane protein</topology>
    </subcellularLocation>
</comment>
<protein>
    <submittedName>
        <fullName evidence="7">YkvA family protein</fullName>
    </submittedName>
</protein>
<keyword evidence="8" id="KW-1185">Reference proteome</keyword>
<keyword evidence="3 5" id="KW-1133">Transmembrane helix</keyword>
<dbReference type="RefSeq" id="WP_345154494.1">
    <property type="nucleotide sequence ID" value="NZ_BAABEO010000035.1"/>
</dbReference>
<evidence type="ECO:0000259" key="6">
    <source>
        <dbReference type="Pfam" id="PF06803"/>
    </source>
</evidence>
<feature type="transmembrane region" description="Helical" evidence="5">
    <location>
        <begin position="6"/>
        <end position="29"/>
    </location>
</feature>
<organism evidence="7 8">
    <name type="scientific">Arthrobacter ginkgonis</name>
    <dbReference type="NCBI Taxonomy" id="1630594"/>
    <lineage>
        <taxon>Bacteria</taxon>
        <taxon>Bacillati</taxon>
        <taxon>Actinomycetota</taxon>
        <taxon>Actinomycetes</taxon>
        <taxon>Micrococcales</taxon>
        <taxon>Micrococcaceae</taxon>
        <taxon>Arthrobacter</taxon>
    </lineage>
</organism>
<keyword evidence="4 5" id="KW-0472">Membrane</keyword>
<evidence type="ECO:0000256" key="1">
    <source>
        <dbReference type="ARBA" id="ARBA00004127"/>
    </source>
</evidence>